<dbReference type="FunFam" id="1.25.10.30:FF:000001">
    <property type="entry name" value="Inositol 1,4,5-trisphosphate receptor, type 2"/>
    <property type="match status" value="1"/>
</dbReference>
<dbReference type="InterPro" id="IPR035910">
    <property type="entry name" value="RyR/IP3R_RIH_dom_sf"/>
</dbReference>
<gene>
    <name evidence="3" type="ORF">X975_03090</name>
</gene>
<feature type="non-terminal residue" evidence="3">
    <location>
        <position position="159"/>
    </location>
</feature>
<dbReference type="GO" id="GO:0005220">
    <property type="term" value="F:inositol 1,4,5-trisphosphate-gated calcium channel activity"/>
    <property type="evidence" value="ECO:0007669"/>
    <property type="project" value="UniProtKB-UniRule"/>
</dbReference>
<evidence type="ECO:0000313" key="3">
    <source>
        <dbReference type="EMBL" id="KFM80938.1"/>
    </source>
</evidence>
<keyword evidence="1" id="KW-0407">Ion channel</keyword>
<comment type="similarity">
    <text evidence="1">Belongs to the InsP3 receptor family.</text>
</comment>
<keyword evidence="1" id="KW-0106">Calcium</keyword>
<dbReference type="GO" id="GO:0070679">
    <property type="term" value="F:inositol 1,4,5 trisphosphate binding"/>
    <property type="evidence" value="ECO:0007669"/>
    <property type="project" value="UniProtKB-UniRule"/>
</dbReference>
<dbReference type="InterPro" id="IPR000699">
    <property type="entry name" value="RIH_dom"/>
</dbReference>
<dbReference type="EMBL" id="KK121646">
    <property type="protein sequence ID" value="KFM80938.1"/>
    <property type="molecule type" value="Genomic_DNA"/>
</dbReference>
<dbReference type="PANTHER" id="PTHR13715:SF102">
    <property type="entry name" value="INOSITOL 1,4,5-TRISPHOSPHATE RECEPTOR"/>
    <property type="match status" value="1"/>
</dbReference>
<dbReference type="PANTHER" id="PTHR13715">
    <property type="entry name" value="RYANODINE RECEPTOR AND IP3 RECEPTOR"/>
    <property type="match status" value="1"/>
</dbReference>
<proteinExistence type="inferred from homology"/>
<dbReference type="GO" id="GO:0051209">
    <property type="term" value="P:release of sequestered calcium ion into cytosol"/>
    <property type="evidence" value="ECO:0007669"/>
    <property type="project" value="UniProtKB-UniRule"/>
</dbReference>
<dbReference type="AlphaFoldDB" id="A0A087UU99"/>
<dbReference type="InterPro" id="IPR015925">
    <property type="entry name" value="Ryanodine_IP3_receptor"/>
</dbReference>
<dbReference type="GO" id="GO:0005789">
    <property type="term" value="C:endoplasmic reticulum membrane"/>
    <property type="evidence" value="ECO:0007669"/>
    <property type="project" value="UniProtKB-SubCell"/>
</dbReference>
<dbReference type="STRING" id="407821.A0A087UU99"/>
<evidence type="ECO:0000256" key="1">
    <source>
        <dbReference type="RuleBase" id="RU368044"/>
    </source>
</evidence>
<dbReference type="OrthoDB" id="76898at2759"/>
<dbReference type="GO" id="GO:0030667">
    <property type="term" value="C:secretory granule membrane"/>
    <property type="evidence" value="ECO:0007669"/>
    <property type="project" value="TreeGrafter"/>
</dbReference>
<keyword evidence="1" id="KW-0406">Ion transport</keyword>
<keyword evidence="1" id="KW-0813">Transport</keyword>
<name>A0A087UU99_STEMI</name>
<keyword evidence="1 3" id="KW-0675">Receptor</keyword>
<keyword evidence="1" id="KW-1071">Ligand-gated ion channel</keyword>
<keyword evidence="1" id="KW-0256">Endoplasmic reticulum</keyword>
<dbReference type="Proteomes" id="UP000054359">
    <property type="component" value="Unassembled WGS sequence"/>
</dbReference>
<comment type="subcellular location">
    <subcellularLocation>
        <location evidence="1">Endoplasmic reticulum membrane</location>
        <topology evidence="1">Multi-pass membrane protein</topology>
    </subcellularLocation>
</comment>
<keyword evidence="1" id="KW-0109">Calcium transport</keyword>
<dbReference type="GO" id="GO:0016529">
    <property type="term" value="C:sarcoplasmic reticulum"/>
    <property type="evidence" value="ECO:0007669"/>
    <property type="project" value="TreeGrafter"/>
</dbReference>
<keyword evidence="4" id="KW-1185">Reference proteome</keyword>
<reference evidence="3 4" key="1">
    <citation type="submission" date="2013-11" db="EMBL/GenBank/DDBJ databases">
        <title>Genome sequencing of Stegodyphus mimosarum.</title>
        <authorList>
            <person name="Bechsgaard J."/>
        </authorList>
    </citation>
    <scope>NUCLEOTIDE SEQUENCE [LARGE SCALE GENOMIC DNA]</scope>
</reference>
<keyword evidence="1" id="KW-0472">Membrane</keyword>
<dbReference type="GO" id="GO:0035091">
    <property type="term" value="F:phosphatidylinositol binding"/>
    <property type="evidence" value="ECO:0007669"/>
    <property type="project" value="TreeGrafter"/>
</dbReference>
<dbReference type="SUPFAM" id="SSF100909">
    <property type="entry name" value="IP3 receptor type 1 binding core, domain 2"/>
    <property type="match status" value="1"/>
</dbReference>
<evidence type="ECO:0000259" key="2">
    <source>
        <dbReference type="Pfam" id="PF01365"/>
    </source>
</evidence>
<dbReference type="OMA" id="ANRMFIN"/>
<dbReference type="Pfam" id="PF01365">
    <property type="entry name" value="RYDR_ITPR"/>
    <property type="match status" value="1"/>
</dbReference>
<organism evidence="3 4">
    <name type="scientific">Stegodyphus mimosarum</name>
    <name type="common">African social velvet spider</name>
    <dbReference type="NCBI Taxonomy" id="407821"/>
    <lineage>
        <taxon>Eukaryota</taxon>
        <taxon>Metazoa</taxon>
        <taxon>Ecdysozoa</taxon>
        <taxon>Arthropoda</taxon>
        <taxon>Chelicerata</taxon>
        <taxon>Arachnida</taxon>
        <taxon>Araneae</taxon>
        <taxon>Araneomorphae</taxon>
        <taxon>Entelegynae</taxon>
        <taxon>Eresoidea</taxon>
        <taxon>Eresidae</taxon>
        <taxon>Stegodyphus</taxon>
    </lineage>
</organism>
<feature type="domain" description="RIH" evidence="2">
    <location>
        <begin position="60"/>
        <end position="159"/>
    </location>
</feature>
<dbReference type="Gene3D" id="1.25.10.30">
    <property type="entry name" value="IP3 receptor type 1 binding core, RIH domain"/>
    <property type="match status" value="1"/>
</dbReference>
<dbReference type="GO" id="GO:0005509">
    <property type="term" value="F:calcium ion binding"/>
    <property type="evidence" value="ECO:0007669"/>
    <property type="project" value="TreeGrafter"/>
</dbReference>
<keyword evidence="1" id="KW-0107">Calcium channel</keyword>
<dbReference type="GO" id="GO:0005886">
    <property type="term" value="C:plasma membrane"/>
    <property type="evidence" value="ECO:0007669"/>
    <property type="project" value="TreeGrafter"/>
</dbReference>
<comment type="subunit">
    <text evidence="1">Homotetramer.</text>
</comment>
<dbReference type="PRINTS" id="PR00779">
    <property type="entry name" value="INSP3RECEPTR"/>
</dbReference>
<comment type="domain">
    <text evidence="1">The receptor contains a calcium channel in its C-terminal extremity. Its large N-terminal cytoplasmic region has the ligand-binding site in the N-terminus and modulatory sites in the middle portion immediately upstream of the channel region.</text>
</comment>
<protein>
    <recommendedName>
        <fullName evidence="1">Inositol 1,4,5-trisphosphate receptor</fullName>
    </recommendedName>
</protein>
<evidence type="ECO:0000313" key="4">
    <source>
        <dbReference type="Proteomes" id="UP000054359"/>
    </source>
</evidence>
<dbReference type="InterPro" id="IPR000493">
    <property type="entry name" value="InsP3_rcpt"/>
</dbReference>
<sequence>MSKVGCAPIKEDKEAFAIVPVSATEVRDLDFANDACKVLDAISSNLEKGQIIQNERRFVTQLLQEVIYFVAMKENDPKKPDPLDLIVSHPNRERQKLLREQNILKQLFKILQAPFADVGDGPILRMEELSDPRHAPFKHICRLCYRILRLSQQDYRKNQ</sequence>
<accession>A0A087UU99</accession>
<comment type="function">
    <text evidence="1">Receptor for inositol 1,4,5-trisphosphate, a second messenger that mediates the release of intracellular calcium.</text>
</comment>